<keyword evidence="2" id="KW-1185">Reference proteome</keyword>
<organism evidence="1 2">
    <name type="scientific">Riccia fluitans</name>
    <dbReference type="NCBI Taxonomy" id="41844"/>
    <lineage>
        <taxon>Eukaryota</taxon>
        <taxon>Viridiplantae</taxon>
        <taxon>Streptophyta</taxon>
        <taxon>Embryophyta</taxon>
        <taxon>Marchantiophyta</taxon>
        <taxon>Marchantiopsida</taxon>
        <taxon>Marchantiidae</taxon>
        <taxon>Marchantiales</taxon>
        <taxon>Ricciaceae</taxon>
        <taxon>Riccia</taxon>
    </lineage>
</organism>
<dbReference type="AlphaFoldDB" id="A0ABD1ZQT9"/>
<name>A0ABD1ZQT9_9MARC</name>
<proteinExistence type="predicted"/>
<protein>
    <submittedName>
        <fullName evidence="1">Uncharacterized protein</fullName>
    </submittedName>
</protein>
<reference evidence="1 2" key="1">
    <citation type="submission" date="2024-09" db="EMBL/GenBank/DDBJ databases">
        <title>Chromosome-scale assembly of Riccia fluitans.</title>
        <authorList>
            <person name="Paukszto L."/>
            <person name="Sawicki J."/>
            <person name="Karawczyk K."/>
            <person name="Piernik-Szablinska J."/>
            <person name="Szczecinska M."/>
            <person name="Mazdziarz M."/>
        </authorList>
    </citation>
    <scope>NUCLEOTIDE SEQUENCE [LARGE SCALE GENOMIC DNA]</scope>
    <source>
        <strain evidence="1">Rf_01</strain>
        <tissue evidence="1">Aerial parts of the thallus</tissue>
    </source>
</reference>
<evidence type="ECO:0000313" key="2">
    <source>
        <dbReference type="Proteomes" id="UP001605036"/>
    </source>
</evidence>
<dbReference type="EMBL" id="JBHFFA010000001">
    <property type="protein sequence ID" value="KAL2652614.1"/>
    <property type="molecule type" value="Genomic_DNA"/>
</dbReference>
<sequence length="107" mass="11461">MEYALPAGSMLSTREAAINSYLVYDVHAGLYDTTDGSKEPKSLLSVEAKPRQGILTSVKRYVENKNGRCGSHGLSQEVNATTPLSRAMEYAHPAGSVLSTEEAAINS</sequence>
<accession>A0ABD1ZQT9</accession>
<evidence type="ECO:0000313" key="1">
    <source>
        <dbReference type="EMBL" id="KAL2652614.1"/>
    </source>
</evidence>
<comment type="caution">
    <text evidence="1">The sequence shown here is derived from an EMBL/GenBank/DDBJ whole genome shotgun (WGS) entry which is preliminary data.</text>
</comment>
<dbReference type="Proteomes" id="UP001605036">
    <property type="component" value="Unassembled WGS sequence"/>
</dbReference>
<gene>
    <name evidence="1" type="ORF">R1flu_020742</name>
</gene>